<evidence type="ECO:0000256" key="13">
    <source>
        <dbReference type="ARBA" id="ARBA00025634"/>
    </source>
</evidence>
<organism evidence="18">
    <name type="scientific">Dictyoglomus thermophilum</name>
    <dbReference type="NCBI Taxonomy" id="14"/>
    <lineage>
        <taxon>Bacteria</taxon>
        <taxon>Pseudomonadati</taxon>
        <taxon>Dictyoglomota</taxon>
        <taxon>Dictyoglomia</taxon>
        <taxon>Dictyoglomales</taxon>
        <taxon>Dictyoglomaceae</taxon>
        <taxon>Dictyoglomus</taxon>
    </lineage>
</organism>
<comment type="cofactor">
    <cofactor evidence="1 15">
        <name>Mg(2+)</name>
        <dbReference type="ChEBI" id="CHEBI:18420"/>
    </cofactor>
</comment>
<dbReference type="Gene3D" id="3.60.120.10">
    <property type="entry name" value="Anthranilate synthase"/>
    <property type="match status" value="1"/>
</dbReference>
<evidence type="ECO:0000256" key="4">
    <source>
        <dbReference type="ARBA" id="ARBA00011575"/>
    </source>
</evidence>
<feature type="domain" description="Anthranilate synthase component I N-terminal" evidence="17">
    <location>
        <begin position="20"/>
        <end position="144"/>
    </location>
</feature>
<protein>
    <recommendedName>
        <fullName evidence="6 15">Anthranilate synthase component 1</fullName>
        <ecNumber evidence="5 15">4.1.3.27</ecNumber>
    </recommendedName>
</protein>
<evidence type="ECO:0000256" key="8">
    <source>
        <dbReference type="ARBA" id="ARBA00022723"/>
    </source>
</evidence>
<evidence type="ECO:0000313" key="18">
    <source>
        <dbReference type="EMBL" id="HFX13052.1"/>
    </source>
</evidence>
<keyword evidence="9 15" id="KW-0822">Tryptophan biosynthesis</keyword>
<keyword evidence="10 15" id="KW-0460">Magnesium</keyword>
<dbReference type="Pfam" id="PF04715">
    <property type="entry name" value="Anth_synt_I_N"/>
    <property type="match status" value="1"/>
</dbReference>
<dbReference type="AlphaFoldDB" id="A0A7C3MNA6"/>
<feature type="domain" description="Chorismate-utilising enzyme C-terminal" evidence="16">
    <location>
        <begin position="197"/>
        <end position="450"/>
    </location>
</feature>
<dbReference type="InterPro" id="IPR005801">
    <property type="entry name" value="ADC_synthase"/>
</dbReference>
<dbReference type="EMBL" id="DTIN01000009">
    <property type="protein sequence ID" value="HFX13052.1"/>
    <property type="molecule type" value="Genomic_DNA"/>
</dbReference>
<accession>A0A7C3MNA6</accession>
<dbReference type="UniPathway" id="UPA00035">
    <property type="reaction ID" value="UER00040"/>
</dbReference>
<dbReference type="InterPro" id="IPR019999">
    <property type="entry name" value="Anth_synth_I-like"/>
</dbReference>
<comment type="caution">
    <text evidence="18">The sequence shown here is derived from an EMBL/GenBank/DDBJ whole genome shotgun (WGS) entry which is preliminary data.</text>
</comment>
<proteinExistence type="inferred from homology"/>
<keyword evidence="12 15" id="KW-0456">Lyase</keyword>
<comment type="catalytic activity">
    <reaction evidence="14 15">
        <text>chorismate + L-glutamine = anthranilate + pyruvate + L-glutamate + H(+)</text>
        <dbReference type="Rhea" id="RHEA:21732"/>
        <dbReference type="ChEBI" id="CHEBI:15361"/>
        <dbReference type="ChEBI" id="CHEBI:15378"/>
        <dbReference type="ChEBI" id="CHEBI:16567"/>
        <dbReference type="ChEBI" id="CHEBI:29748"/>
        <dbReference type="ChEBI" id="CHEBI:29985"/>
        <dbReference type="ChEBI" id="CHEBI:58359"/>
        <dbReference type="EC" id="4.1.3.27"/>
    </reaction>
</comment>
<evidence type="ECO:0000256" key="5">
    <source>
        <dbReference type="ARBA" id="ARBA00012266"/>
    </source>
</evidence>
<evidence type="ECO:0000256" key="10">
    <source>
        <dbReference type="ARBA" id="ARBA00022842"/>
    </source>
</evidence>
<evidence type="ECO:0000256" key="11">
    <source>
        <dbReference type="ARBA" id="ARBA00023141"/>
    </source>
</evidence>
<dbReference type="InterPro" id="IPR005256">
    <property type="entry name" value="Anth_synth_I_PabB"/>
</dbReference>
<dbReference type="GO" id="GO:0000162">
    <property type="term" value="P:L-tryptophan biosynthetic process"/>
    <property type="evidence" value="ECO:0007669"/>
    <property type="project" value="UniProtKB-UniPathway"/>
</dbReference>
<dbReference type="NCBIfam" id="TIGR00564">
    <property type="entry name" value="trpE_most"/>
    <property type="match status" value="1"/>
</dbReference>
<dbReference type="PANTHER" id="PTHR11236:SF48">
    <property type="entry name" value="ISOCHORISMATE SYNTHASE MENF"/>
    <property type="match status" value="1"/>
</dbReference>
<keyword evidence="7 15" id="KW-0028">Amino-acid biosynthesis</keyword>
<comment type="function">
    <text evidence="13 15">Part of a heterotetrameric complex that catalyzes the two-step biosynthesis of anthranilate, an intermediate in the biosynthesis of L-tryptophan. In the first step, the glutamine-binding beta subunit (TrpG) of anthranilate synthase (AS) provides the glutamine amidotransferase activity which generates ammonia as a substrate that, along with chorismate, is used in the second step, catalyzed by the large alpha subunit of AS (TrpE) to produce anthranilate. In the absence of TrpG, TrpE can synthesize anthranilate directly from chorismate and high concentrations of ammonia.</text>
</comment>
<evidence type="ECO:0000256" key="12">
    <source>
        <dbReference type="ARBA" id="ARBA00023239"/>
    </source>
</evidence>
<evidence type="ECO:0000256" key="3">
    <source>
        <dbReference type="ARBA" id="ARBA00009562"/>
    </source>
</evidence>
<dbReference type="EC" id="4.1.3.27" evidence="5 15"/>
<evidence type="ECO:0000256" key="14">
    <source>
        <dbReference type="ARBA" id="ARBA00047683"/>
    </source>
</evidence>
<dbReference type="PRINTS" id="PR00095">
    <property type="entry name" value="ANTSNTHASEI"/>
</dbReference>
<comment type="pathway">
    <text evidence="2 15">Amino-acid biosynthesis; L-tryptophan biosynthesis; L-tryptophan from chorismate: step 1/5.</text>
</comment>
<dbReference type="SUPFAM" id="SSF56322">
    <property type="entry name" value="ADC synthase"/>
    <property type="match status" value="1"/>
</dbReference>
<reference evidence="18" key="1">
    <citation type="journal article" date="2020" name="mSystems">
        <title>Genome- and Community-Level Interaction Insights into Carbon Utilization and Element Cycling Functions of Hydrothermarchaeota in Hydrothermal Sediment.</title>
        <authorList>
            <person name="Zhou Z."/>
            <person name="Liu Y."/>
            <person name="Xu W."/>
            <person name="Pan J."/>
            <person name="Luo Z.H."/>
            <person name="Li M."/>
        </authorList>
    </citation>
    <scope>NUCLEOTIDE SEQUENCE [LARGE SCALE GENOMIC DNA]</scope>
    <source>
        <strain evidence="18">SpSt-81</strain>
    </source>
</reference>
<comment type="similarity">
    <text evidence="3 15">Belongs to the anthranilate synthase component I family.</text>
</comment>
<dbReference type="InterPro" id="IPR006805">
    <property type="entry name" value="Anth_synth_I_N"/>
</dbReference>
<keyword evidence="11 15" id="KW-0057">Aromatic amino acid biosynthesis</keyword>
<sequence>MEKIMTETYVPLVFDFPGDYETPTSLLSKIREEEYLFLLESAEGGERIGRYSFISWGPKEILSFDKNVNYDIINYLAQKYPVLNVRNKKELPRFIGGIVGYFSYDIVRQWEKIPELTLDNLNFPMAEFQLVDFLVVFDHLKRKISVIFVVPEEEIENPILKERINERLAQIKELFKKESQRVPAYKKEFSIEALTSQEEYENNVEKAIEYIKAGEIFQVVYSQRFYTEYEGDPYLLYRALRLINPSPYMFYLKFKNRYLIGSSPEALVKVEGDRAEIRPIAGTRRRGETEEEDRNLEEELLKDEKERAEHTMLLDLARNDLGRVAEIGTVRAENVMKIEKYSHVMHLVSTVSCRIKEGIHPLEVLRASFPAGTVSGAPKVRAMEIIEELEKYRRGPYAGGVGYLSLNGNLDTCISIRTFFLDGKNLYLQTGAGIVYDSIKKREYEECINKAKALFEAIKTAGEMDYDFVNR</sequence>
<gene>
    <name evidence="15 18" type="primary">trpE</name>
    <name evidence="18" type="ORF">ENW00_02700</name>
</gene>
<keyword evidence="8 15" id="KW-0479">Metal-binding</keyword>
<dbReference type="InterPro" id="IPR015890">
    <property type="entry name" value="Chorismate_C"/>
</dbReference>
<evidence type="ECO:0000256" key="2">
    <source>
        <dbReference type="ARBA" id="ARBA00004873"/>
    </source>
</evidence>
<evidence type="ECO:0000256" key="9">
    <source>
        <dbReference type="ARBA" id="ARBA00022822"/>
    </source>
</evidence>
<dbReference type="GO" id="GO:0046872">
    <property type="term" value="F:metal ion binding"/>
    <property type="evidence" value="ECO:0007669"/>
    <property type="project" value="UniProtKB-KW"/>
</dbReference>
<evidence type="ECO:0000256" key="15">
    <source>
        <dbReference type="RuleBase" id="RU364045"/>
    </source>
</evidence>
<dbReference type="PANTHER" id="PTHR11236">
    <property type="entry name" value="AMINOBENZOATE/ANTHRANILATE SYNTHASE"/>
    <property type="match status" value="1"/>
</dbReference>
<dbReference type="GO" id="GO:0004049">
    <property type="term" value="F:anthranilate synthase activity"/>
    <property type="evidence" value="ECO:0007669"/>
    <property type="project" value="UniProtKB-EC"/>
</dbReference>
<dbReference type="Pfam" id="PF00425">
    <property type="entry name" value="Chorismate_bind"/>
    <property type="match status" value="1"/>
</dbReference>
<evidence type="ECO:0000256" key="7">
    <source>
        <dbReference type="ARBA" id="ARBA00022605"/>
    </source>
</evidence>
<name>A0A7C3MNA6_DICTH</name>
<evidence type="ECO:0000259" key="17">
    <source>
        <dbReference type="Pfam" id="PF04715"/>
    </source>
</evidence>
<evidence type="ECO:0000256" key="6">
    <source>
        <dbReference type="ARBA" id="ARBA00020653"/>
    </source>
</evidence>
<evidence type="ECO:0000256" key="1">
    <source>
        <dbReference type="ARBA" id="ARBA00001946"/>
    </source>
</evidence>
<comment type="subunit">
    <text evidence="4 15">Heterotetramer consisting of two non-identical subunits: a beta subunit (TrpG) and a large alpha subunit (TrpE).</text>
</comment>
<evidence type="ECO:0000259" key="16">
    <source>
        <dbReference type="Pfam" id="PF00425"/>
    </source>
</evidence>